<keyword evidence="6 10" id="KW-0547">Nucleotide-binding</keyword>
<evidence type="ECO:0000256" key="4">
    <source>
        <dbReference type="ARBA" id="ARBA00022684"/>
    </source>
</evidence>
<dbReference type="RefSeq" id="WP_330199334.1">
    <property type="nucleotide sequence ID" value="NZ_JAZDRP010000005.1"/>
</dbReference>
<sequence>MSLRIAVQMDPISTVDINGDTSFAFIEAAQARGHKVWTYQPKHLSWEMGRITARARPVTVQRVKEKPGIEGDPEVLDLAGDVDVILMRQDPPFDMSYITACHVLEFLKGTTLVLNDPQWVRSNPEKILPLEFPDLIPPTLISRDVEAIKAFRKQYKDIILKPLYGNGGAGVFRVKPDDGNFSSIVEMFAGINREPIVAQAFLPDVSAGDRRVILIEGEPVGVINRVPQPGETRSNMHVGGRAEAADLSAVDRHICEVIGPVLKERGLVFAGIDVIGDRLTEINVTSPTGVQELKRFSGVDAAVLFWDAVEARLAG</sequence>
<dbReference type="InterPro" id="IPR006284">
    <property type="entry name" value="Glut_synth_pro"/>
</dbReference>
<dbReference type="SUPFAM" id="SSF52440">
    <property type="entry name" value="PreATP-grasp domain"/>
    <property type="match status" value="1"/>
</dbReference>
<comment type="catalytic activity">
    <reaction evidence="10">
        <text>gamma-L-glutamyl-L-cysteine + glycine + ATP = glutathione + ADP + phosphate + H(+)</text>
        <dbReference type="Rhea" id="RHEA:13557"/>
        <dbReference type="ChEBI" id="CHEBI:15378"/>
        <dbReference type="ChEBI" id="CHEBI:30616"/>
        <dbReference type="ChEBI" id="CHEBI:43474"/>
        <dbReference type="ChEBI" id="CHEBI:57305"/>
        <dbReference type="ChEBI" id="CHEBI:57925"/>
        <dbReference type="ChEBI" id="CHEBI:58173"/>
        <dbReference type="ChEBI" id="CHEBI:456216"/>
        <dbReference type="EC" id="6.3.2.3"/>
    </reaction>
</comment>
<accession>A0ABU7LS03</accession>
<dbReference type="PROSITE" id="PS50975">
    <property type="entry name" value="ATP_GRASP"/>
    <property type="match status" value="1"/>
</dbReference>
<dbReference type="Gene3D" id="3.30.470.20">
    <property type="entry name" value="ATP-grasp fold, B domain"/>
    <property type="match status" value="1"/>
</dbReference>
<dbReference type="PANTHER" id="PTHR21621">
    <property type="entry name" value="RIBOSOMAL PROTEIN S6 MODIFICATION PROTEIN"/>
    <property type="match status" value="1"/>
</dbReference>
<evidence type="ECO:0000256" key="2">
    <source>
        <dbReference type="ARBA" id="ARBA00001946"/>
    </source>
</evidence>
<keyword evidence="13" id="KW-1185">Reference proteome</keyword>
<keyword evidence="5" id="KW-0479">Metal-binding</keyword>
<evidence type="ECO:0000256" key="10">
    <source>
        <dbReference type="HAMAP-Rule" id="MF_00162"/>
    </source>
</evidence>
<gene>
    <name evidence="10 12" type="primary">gshB</name>
    <name evidence="12" type="ORF">V0U79_09855</name>
</gene>
<keyword evidence="3 10" id="KW-0436">Ligase</keyword>
<protein>
    <recommendedName>
        <fullName evidence="10">Glutathione synthetase</fullName>
        <ecNumber evidence="10">6.3.2.3</ecNumber>
    </recommendedName>
    <alternativeName>
        <fullName evidence="10">GSH synthetase</fullName>
        <shortName evidence="10">GSH-S</shortName>
        <shortName evidence="10">GSHase</shortName>
    </alternativeName>
    <alternativeName>
        <fullName evidence="10">Glutathione synthase</fullName>
    </alternativeName>
</protein>
<dbReference type="HAMAP" id="MF_00162">
    <property type="entry name" value="GSH_S"/>
    <property type="match status" value="1"/>
</dbReference>
<dbReference type="InterPro" id="IPR013815">
    <property type="entry name" value="ATP_grasp_subdomain_1"/>
</dbReference>
<proteinExistence type="inferred from homology"/>
<dbReference type="SUPFAM" id="SSF56059">
    <property type="entry name" value="Glutathione synthetase ATP-binding domain-like"/>
    <property type="match status" value="1"/>
</dbReference>
<dbReference type="InterPro" id="IPR011761">
    <property type="entry name" value="ATP-grasp"/>
</dbReference>
<organism evidence="12 13">
    <name type="scientific">Hyphobacterium lacteum</name>
    <dbReference type="NCBI Taxonomy" id="3116575"/>
    <lineage>
        <taxon>Bacteria</taxon>
        <taxon>Pseudomonadati</taxon>
        <taxon>Pseudomonadota</taxon>
        <taxon>Alphaproteobacteria</taxon>
        <taxon>Maricaulales</taxon>
        <taxon>Maricaulaceae</taxon>
        <taxon>Hyphobacterium</taxon>
    </lineage>
</organism>
<dbReference type="EC" id="6.3.2.3" evidence="10"/>
<evidence type="ECO:0000313" key="12">
    <source>
        <dbReference type="EMBL" id="MEE2526672.1"/>
    </source>
</evidence>
<keyword evidence="4 10" id="KW-0317">Glutathione biosynthesis</keyword>
<keyword evidence="9" id="KW-0464">Manganese</keyword>
<evidence type="ECO:0000259" key="11">
    <source>
        <dbReference type="PROSITE" id="PS50975"/>
    </source>
</evidence>
<evidence type="ECO:0000256" key="6">
    <source>
        <dbReference type="ARBA" id="ARBA00022741"/>
    </source>
</evidence>
<evidence type="ECO:0000256" key="8">
    <source>
        <dbReference type="ARBA" id="ARBA00022842"/>
    </source>
</evidence>
<dbReference type="NCBIfam" id="NF003573">
    <property type="entry name" value="PRK05246.1"/>
    <property type="match status" value="1"/>
</dbReference>
<evidence type="ECO:0000256" key="1">
    <source>
        <dbReference type="ARBA" id="ARBA00001936"/>
    </source>
</evidence>
<dbReference type="InterPro" id="IPR004215">
    <property type="entry name" value="GSHS_N"/>
</dbReference>
<dbReference type="EMBL" id="JAZDRP010000005">
    <property type="protein sequence ID" value="MEE2526672.1"/>
    <property type="molecule type" value="Genomic_DNA"/>
</dbReference>
<dbReference type="Gene3D" id="3.30.1490.20">
    <property type="entry name" value="ATP-grasp fold, A domain"/>
    <property type="match status" value="1"/>
</dbReference>
<dbReference type="PANTHER" id="PTHR21621:SF4">
    <property type="entry name" value="GLUTATHIONE SYNTHETASE"/>
    <property type="match status" value="1"/>
</dbReference>
<evidence type="ECO:0000313" key="13">
    <source>
        <dbReference type="Proteomes" id="UP001354971"/>
    </source>
</evidence>
<keyword evidence="8" id="KW-0460">Magnesium</keyword>
<dbReference type="GO" id="GO:0004363">
    <property type="term" value="F:glutathione synthase activity"/>
    <property type="evidence" value="ECO:0007669"/>
    <property type="project" value="UniProtKB-EC"/>
</dbReference>
<comment type="cofactor">
    <cofactor evidence="1">
        <name>Mn(2+)</name>
        <dbReference type="ChEBI" id="CHEBI:29035"/>
    </cofactor>
</comment>
<dbReference type="Gene3D" id="3.40.50.20">
    <property type="match status" value="1"/>
</dbReference>
<evidence type="ECO:0000256" key="9">
    <source>
        <dbReference type="ARBA" id="ARBA00023211"/>
    </source>
</evidence>
<keyword evidence="7 10" id="KW-0067">ATP-binding</keyword>
<dbReference type="InterPro" id="IPR016185">
    <property type="entry name" value="PreATP-grasp_dom_sf"/>
</dbReference>
<dbReference type="Pfam" id="PF02955">
    <property type="entry name" value="GSH-S_ATP"/>
    <property type="match status" value="1"/>
</dbReference>
<dbReference type="Proteomes" id="UP001354971">
    <property type="component" value="Unassembled WGS sequence"/>
</dbReference>
<comment type="similarity">
    <text evidence="10">Belongs to the prokaryotic GSH synthase family.</text>
</comment>
<name>A0ABU7LS03_9PROT</name>
<evidence type="ECO:0000256" key="5">
    <source>
        <dbReference type="ARBA" id="ARBA00022723"/>
    </source>
</evidence>
<dbReference type="InterPro" id="IPR004218">
    <property type="entry name" value="GSHS_ATP-bd"/>
</dbReference>
<comment type="caution">
    <text evidence="12">The sequence shown here is derived from an EMBL/GenBank/DDBJ whole genome shotgun (WGS) entry which is preliminary data.</text>
</comment>
<evidence type="ECO:0000256" key="3">
    <source>
        <dbReference type="ARBA" id="ARBA00022598"/>
    </source>
</evidence>
<feature type="domain" description="ATP-grasp" evidence="11">
    <location>
        <begin position="126"/>
        <end position="310"/>
    </location>
</feature>
<comment type="pathway">
    <text evidence="10">Sulfur metabolism; glutathione biosynthesis; glutathione from L-cysteine and L-glutamate: step 2/2.</text>
</comment>
<evidence type="ECO:0000256" key="7">
    <source>
        <dbReference type="ARBA" id="ARBA00022840"/>
    </source>
</evidence>
<comment type="cofactor">
    <cofactor evidence="2">
        <name>Mg(2+)</name>
        <dbReference type="ChEBI" id="CHEBI:18420"/>
    </cofactor>
</comment>
<dbReference type="NCBIfam" id="TIGR01380">
    <property type="entry name" value="glut_syn"/>
    <property type="match status" value="1"/>
</dbReference>
<reference evidence="12 13" key="1">
    <citation type="submission" date="2024-01" db="EMBL/GenBank/DDBJ databases">
        <title>Hyphobacterium bacterium isolated from marine sediment.</title>
        <authorList>
            <person name="Zhao S."/>
        </authorList>
    </citation>
    <scope>NUCLEOTIDE SEQUENCE [LARGE SCALE GENOMIC DNA]</scope>
    <source>
        <strain evidence="13">HN65</strain>
    </source>
</reference>
<dbReference type="Pfam" id="PF02951">
    <property type="entry name" value="GSH-S_N"/>
    <property type="match status" value="1"/>
</dbReference>